<dbReference type="Proteomes" id="UP000218542">
    <property type="component" value="Unassembled WGS sequence"/>
</dbReference>
<keyword evidence="1" id="KW-0808">Transferase</keyword>
<keyword evidence="2" id="KW-1185">Reference proteome</keyword>
<keyword evidence="1" id="KW-0489">Methyltransferase</keyword>
<gene>
    <name evidence="1" type="ORF">SCALIN_C11_0062</name>
</gene>
<dbReference type="GO" id="GO:0032259">
    <property type="term" value="P:methylation"/>
    <property type="evidence" value="ECO:0007669"/>
    <property type="project" value="UniProtKB-KW"/>
</dbReference>
<dbReference type="RefSeq" id="WP_203415389.1">
    <property type="nucleotide sequence ID" value="NZ_BAOS01000011.1"/>
</dbReference>
<proteinExistence type="predicted"/>
<protein>
    <submittedName>
        <fullName evidence="1">Methylase</fullName>
    </submittedName>
</protein>
<accession>A0A286TXA7</accession>
<dbReference type="Gene3D" id="3.40.50.150">
    <property type="entry name" value="Vaccinia Virus protein VP39"/>
    <property type="match status" value="1"/>
</dbReference>
<evidence type="ECO:0000313" key="2">
    <source>
        <dbReference type="Proteomes" id="UP000218542"/>
    </source>
</evidence>
<dbReference type="Pfam" id="PF13489">
    <property type="entry name" value="Methyltransf_23"/>
    <property type="match status" value="1"/>
</dbReference>
<reference evidence="2" key="1">
    <citation type="journal article" date="2017" name="Environ. Microbiol. Rep.">
        <title>Genetic Diversity of Marine Anaerobic Ammonium-Oxidizing Bacteria as Revealed by Genomic and Proteomic Analyses of 'Candidatus Scalindua japonica'.</title>
        <authorList>
            <person name="Oshiki M."/>
            <person name="Mizuto K."/>
            <person name="Kimura Z."/>
            <person name="Kindaichi T."/>
            <person name="Satoh H."/>
            <person name="Okabe S."/>
        </authorList>
    </citation>
    <scope>NUCLEOTIDE SEQUENCE [LARGE SCALE GENOMIC DNA]</scope>
    <source>
        <strain evidence="2">husup-a2</strain>
    </source>
</reference>
<dbReference type="InterPro" id="IPR029063">
    <property type="entry name" value="SAM-dependent_MTases_sf"/>
</dbReference>
<dbReference type="GO" id="GO:0008168">
    <property type="term" value="F:methyltransferase activity"/>
    <property type="evidence" value="ECO:0007669"/>
    <property type="project" value="UniProtKB-KW"/>
</dbReference>
<sequence length="255" mass="29082">MLKTSFRDCIINLAKAMLSPEVRNWVVRQQKRFHLQWPPAGTVRFGSFRRLTPISPIFAIDRGFPIERYYIEKFLSERSSDIRGHALEMGDDFYLRKFGGNRIEKIDVLSVVQSPNATIVADLTCSNHLPSNTFDCIILTQTLQMIFDVKAALKHLHRILKPGGALLLTSHGISKIGRRLGRDNWGEYWHITTQSAERLFLENFPDAEIQVNSYGNVLTAMCSLHGLSSEELSTEELNHVDPDFEVIVTVRAVKR</sequence>
<organism evidence="1 2">
    <name type="scientific">Candidatus Scalindua japonica</name>
    <dbReference type="NCBI Taxonomy" id="1284222"/>
    <lineage>
        <taxon>Bacteria</taxon>
        <taxon>Pseudomonadati</taxon>
        <taxon>Planctomycetota</taxon>
        <taxon>Candidatus Brocadiia</taxon>
        <taxon>Candidatus Brocadiales</taxon>
        <taxon>Candidatus Scalinduaceae</taxon>
        <taxon>Candidatus Scalindua</taxon>
    </lineage>
</organism>
<dbReference type="EMBL" id="BAOS01000011">
    <property type="protein sequence ID" value="GAX60451.1"/>
    <property type="molecule type" value="Genomic_DNA"/>
</dbReference>
<evidence type="ECO:0000313" key="1">
    <source>
        <dbReference type="EMBL" id="GAX60451.1"/>
    </source>
</evidence>
<dbReference type="AlphaFoldDB" id="A0A286TXA7"/>
<name>A0A286TXA7_9BACT</name>
<comment type="caution">
    <text evidence="1">The sequence shown here is derived from an EMBL/GenBank/DDBJ whole genome shotgun (WGS) entry which is preliminary data.</text>
</comment>
<dbReference type="SUPFAM" id="SSF53335">
    <property type="entry name" value="S-adenosyl-L-methionine-dependent methyltransferases"/>
    <property type="match status" value="1"/>
</dbReference>
<dbReference type="CDD" id="cd02440">
    <property type="entry name" value="AdoMet_MTases"/>
    <property type="match status" value="1"/>
</dbReference>